<name>A0A420XZP3_9PEZI</name>
<gene>
    <name evidence="2" type="ORF">DL546_002789</name>
</gene>
<reference evidence="2 3" key="1">
    <citation type="submission" date="2018-08" db="EMBL/GenBank/DDBJ databases">
        <title>Draft genome of the lignicolous fungus Coniochaeta pulveracea.</title>
        <authorList>
            <person name="Borstlap C.J."/>
            <person name="De Witt R.N."/>
            <person name="Botha A."/>
            <person name="Volschenk H."/>
        </authorList>
    </citation>
    <scope>NUCLEOTIDE SEQUENCE [LARGE SCALE GENOMIC DNA]</scope>
    <source>
        <strain evidence="2 3">CAB683</strain>
    </source>
</reference>
<comment type="caution">
    <text evidence="2">The sequence shown here is derived from an EMBL/GenBank/DDBJ whole genome shotgun (WGS) entry which is preliminary data.</text>
</comment>
<protein>
    <submittedName>
        <fullName evidence="2">Uncharacterized protein</fullName>
    </submittedName>
</protein>
<dbReference type="Proteomes" id="UP000275385">
    <property type="component" value="Unassembled WGS sequence"/>
</dbReference>
<accession>A0A420XZP3</accession>
<organism evidence="2 3">
    <name type="scientific">Coniochaeta pulveracea</name>
    <dbReference type="NCBI Taxonomy" id="177199"/>
    <lineage>
        <taxon>Eukaryota</taxon>
        <taxon>Fungi</taxon>
        <taxon>Dikarya</taxon>
        <taxon>Ascomycota</taxon>
        <taxon>Pezizomycotina</taxon>
        <taxon>Sordariomycetes</taxon>
        <taxon>Sordariomycetidae</taxon>
        <taxon>Coniochaetales</taxon>
        <taxon>Coniochaetaceae</taxon>
        <taxon>Coniochaeta</taxon>
    </lineage>
</organism>
<dbReference type="OrthoDB" id="3687641at2759"/>
<dbReference type="AlphaFoldDB" id="A0A420XZP3"/>
<feature type="region of interest" description="Disordered" evidence="1">
    <location>
        <begin position="50"/>
        <end position="70"/>
    </location>
</feature>
<evidence type="ECO:0000313" key="2">
    <source>
        <dbReference type="EMBL" id="RKU41154.1"/>
    </source>
</evidence>
<sequence>MSRIPHEEALQLPNKTAPEAPYEGSGYLIVLSVFHNLHCLDFPPQSTGLLPGPKMDGRAQPVRAHGGWRDRCPSFAPSEAKTSVWCTSTTVSMRLGSTRC</sequence>
<evidence type="ECO:0000313" key="3">
    <source>
        <dbReference type="Proteomes" id="UP000275385"/>
    </source>
</evidence>
<proteinExistence type="predicted"/>
<evidence type="ECO:0000256" key="1">
    <source>
        <dbReference type="SAM" id="MobiDB-lite"/>
    </source>
</evidence>
<dbReference type="EMBL" id="QVQW01000081">
    <property type="protein sequence ID" value="RKU41154.1"/>
    <property type="molecule type" value="Genomic_DNA"/>
</dbReference>
<keyword evidence="3" id="KW-1185">Reference proteome</keyword>